<comment type="caution">
    <text evidence="1">The sequence shown here is derived from an EMBL/GenBank/DDBJ whole genome shotgun (WGS) entry which is preliminary data.</text>
</comment>
<dbReference type="GeneID" id="78228753"/>
<organism evidence="1 2">
    <name type="scientific">Coprobacillus cateniformis</name>
    <dbReference type="NCBI Taxonomy" id="100884"/>
    <lineage>
        <taxon>Bacteria</taxon>
        <taxon>Bacillati</taxon>
        <taxon>Bacillota</taxon>
        <taxon>Erysipelotrichia</taxon>
        <taxon>Erysipelotrichales</taxon>
        <taxon>Coprobacillaceae</taxon>
        <taxon>Coprobacillus</taxon>
    </lineage>
</organism>
<dbReference type="AlphaFoldDB" id="E7G7U9"/>
<evidence type="ECO:0000313" key="1">
    <source>
        <dbReference type="EMBL" id="EFW05870.1"/>
    </source>
</evidence>
<dbReference type="Proteomes" id="UP000003157">
    <property type="component" value="Unassembled WGS sequence"/>
</dbReference>
<name>E7G7U9_9FIRM</name>
<dbReference type="EMBL" id="ADKX01000012">
    <property type="protein sequence ID" value="EFW05870.1"/>
    <property type="molecule type" value="Genomic_DNA"/>
</dbReference>
<sequence>MKRKVLLPRSDTARWQIYPSDDEVLLVKMLTKYSELEKEAYLIRIMVNFFAEDQEMQLKLIEYARQYIRPKYDLPKSREARKKVAIAKSNTIVGDDIMNQVNYYISLIQELKNTPEKVGKFKNH</sequence>
<proteinExistence type="predicted"/>
<protein>
    <submittedName>
        <fullName evidence="1">Uncharacterized protein</fullName>
    </submittedName>
</protein>
<gene>
    <name evidence="1" type="ORF">HMPREF9488_00837</name>
</gene>
<dbReference type="HOGENOM" id="CLU_2000032_0_0_9"/>
<evidence type="ECO:0000313" key="2">
    <source>
        <dbReference type="Proteomes" id="UP000003157"/>
    </source>
</evidence>
<accession>E7G7U9</accession>
<keyword evidence="2" id="KW-1185">Reference proteome</keyword>
<dbReference type="STRING" id="100884.GCA_000269565_00866"/>
<dbReference type="RefSeq" id="WP_008787953.1">
    <property type="nucleotide sequence ID" value="NZ_AKCB01000001.1"/>
</dbReference>
<reference evidence="1 2" key="1">
    <citation type="submission" date="2010-12" db="EMBL/GenBank/DDBJ databases">
        <title>The Genome Sequence of Coprobacillus sp. strain 29_1.</title>
        <authorList>
            <consortium name="The Broad Institute Genome Sequencing Platform"/>
            <person name="Earl A."/>
            <person name="Ward D."/>
            <person name="Feldgarden M."/>
            <person name="Gevers D."/>
            <person name="Daigneault M."/>
            <person name="Sibley C.D."/>
            <person name="White A."/>
            <person name="Strauss J."/>
            <person name="Allen-Vercoe E."/>
            <person name="Young S.K."/>
            <person name="Zeng Q."/>
            <person name="Gargeya S."/>
            <person name="Fitzgerald M."/>
            <person name="Haas B."/>
            <person name="Abouelleil A."/>
            <person name="Alvarado L."/>
            <person name="Arachchi H.M."/>
            <person name="Berlin A."/>
            <person name="Brown A."/>
            <person name="Chapman S.B."/>
            <person name="Chen Z."/>
            <person name="Dunbar C."/>
            <person name="Freedman E."/>
            <person name="Gearin G."/>
            <person name="Gellesch M."/>
            <person name="Goldberg J."/>
            <person name="Griggs A."/>
            <person name="Gujja S."/>
            <person name="Heilman E."/>
            <person name="Heiman D."/>
            <person name="Howarth C."/>
            <person name="Larson L."/>
            <person name="Lui A."/>
            <person name="MacDonald P.J.P."/>
            <person name="Mehta T."/>
            <person name="Montmayeur A."/>
            <person name="Murphy C."/>
            <person name="Neiman D."/>
            <person name="Pearson M."/>
            <person name="Priest M."/>
            <person name="Roberts A."/>
            <person name="Saif S."/>
            <person name="Shea T."/>
            <person name="Shenoy N."/>
            <person name="Sisk P."/>
            <person name="Stolte C."/>
            <person name="Sykes S."/>
            <person name="White J."/>
            <person name="Yandava C."/>
            <person name="Nusbaum C."/>
            <person name="Birren B."/>
        </authorList>
    </citation>
    <scope>NUCLEOTIDE SEQUENCE [LARGE SCALE GENOMIC DNA]</scope>
    <source>
        <strain evidence="1 2">29_1</strain>
    </source>
</reference>